<sequence>MKYFKKVIALGLSIALLIPVISINALEKKDTNVNNQIINVIESNVSYTKEGIEVSSDLKNDLKEINLEDIKEQMIEQGIDSKFINNFNSDVIYSLVKENIDDINEGVKNKTLKITPEEDIINNTDNSFYVQGGSTYTQKFSWGVRQNKSTAAANRWVYDLNKSSQGFVATGAVSVLLGSMGAPIGFVSGLSAAYMGGLANKVSYVNSRNNRGITVDINWWLTYAVKNQ</sequence>
<gene>
    <name evidence="1" type="ORF">SAMEA1710456_01639</name>
</gene>
<dbReference type="EMBL" id="CAADAT010000008">
    <property type="protein sequence ID" value="VFD54156.1"/>
    <property type="molecule type" value="Genomic_DNA"/>
</dbReference>
<dbReference type="AlphaFoldDB" id="A0AAX3GYW3"/>
<evidence type="ECO:0000313" key="1">
    <source>
        <dbReference type="EMBL" id="VFD54156.1"/>
    </source>
</evidence>
<dbReference type="RefSeq" id="WP_003417498.1">
    <property type="nucleotide sequence ID" value="NZ_BEHB01000003.1"/>
</dbReference>
<comment type="caution">
    <text evidence="1">The sequence shown here is derived from an EMBL/GenBank/DDBJ whole genome shotgun (WGS) entry which is preliminary data.</text>
</comment>
<dbReference type="Proteomes" id="UP000346772">
    <property type="component" value="Unassembled WGS sequence"/>
</dbReference>
<name>A0AAX3GYW3_CLODI</name>
<accession>A0AAX3GYW3</accession>
<evidence type="ECO:0000313" key="2">
    <source>
        <dbReference type="Proteomes" id="UP000346772"/>
    </source>
</evidence>
<proteinExistence type="predicted"/>
<organism evidence="1 2">
    <name type="scientific">Clostridioides difficile</name>
    <name type="common">Peptoclostridium difficile</name>
    <dbReference type="NCBI Taxonomy" id="1496"/>
    <lineage>
        <taxon>Bacteria</taxon>
        <taxon>Bacillati</taxon>
        <taxon>Bacillota</taxon>
        <taxon>Clostridia</taxon>
        <taxon>Peptostreptococcales</taxon>
        <taxon>Peptostreptococcaceae</taxon>
        <taxon>Clostridioides</taxon>
    </lineage>
</organism>
<reference evidence="1 2" key="1">
    <citation type="submission" date="2019-02" db="EMBL/GenBank/DDBJ databases">
        <authorList>
            <consortium name="Pathogen Informatics"/>
        </authorList>
    </citation>
    <scope>NUCLEOTIDE SEQUENCE [LARGE SCALE GENOMIC DNA]</scope>
    <source>
        <strain evidence="1 2">078GUE027</strain>
    </source>
</reference>
<protein>
    <submittedName>
        <fullName evidence="1">Uncharacterized protein</fullName>
    </submittedName>
</protein>